<evidence type="ECO:0008006" key="4">
    <source>
        <dbReference type="Google" id="ProtNLM"/>
    </source>
</evidence>
<accession>A0AAV1V5B9</accession>
<evidence type="ECO:0000256" key="1">
    <source>
        <dbReference type="SAM" id="SignalP"/>
    </source>
</evidence>
<evidence type="ECO:0000313" key="2">
    <source>
        <dbReference type="EMBL" id="CAK7941995.1"/>
    </source>
</evidence>
<keyword evidence="1" id="KW-0732">Signal</keyword>
<name>A0AAV1V5B9_9STRA</name>
<reference evidence="2" key="1">
    <citation type="submission" date="2024-01" db="EMBL/GenBank/DDBJ databases">
        <authorList>
            <person name="Webb A."/>
        </authorList>
    </citation>
    <scope>NUCLEOTIDE SEQUENCE</scope>
    <source>
        <strain evidence="2">Pm1</strain>
    </source>
</reference>
<organism evidence="2 3">
    <name type="scientific">Peronospora matthiolae</name>
    <dbReference type="NCBI Taxonomy" id="2874970"/>
    <lineage>
        <taxon>Eukaryota</taxon>
        <taxon>Sar</taxon>
        <taxon>Stramenopiles</taxon>
        <taxon>Oomycota</taxon>
        <taxon>Peronosporomycetes</taxon>
        <taxon>Peronosporales</taxon>
        <taxon>Peronosporaceae</taxon>
        <taxon>Peronospora</taxon>
    </lineage>
</organism>
<dbReference type="AlphaFoldDB" id="A0AAV1V5B9"/>
<dbReference type="Proteomes" id="UP001162060">
    <property type="component" value="Unassembled WGS sequence"/>
</dbReference>
<dbReference type="SUPFAM" id="SSF49329">
    <property type="entry name" value="Cu,Zn superoxide dismutase-like"/>
    <property type="match status" value="1"/>
</dbReference>
<gene>
    <name evidence="2" type="ORF">PM001_LOCUS27145</name>
</gene>
<evidence type="ECO:0000313" key="3">
    <source>
        <dbReference type="Proteomes" id="UP001162060"/>
    </source>
</evidence>
<proteinExistence type="predicted"/>
<dbReference type="EMBL" id="CAKLBY020000267">
    <property type="protein sequence ID" value="CAK7941995.1"/>
    <property type="molecule type" value="Genomic_DNA"/>
</dbReference>
<dbReference type="InterPro" id="IPR036423">
    <property type="entry name" value="SOD-like_Cu/Zn_dom_sf"/>
</dbReference>
<dbReference type="GO" id="GO:0006801">
    <property type="term" value="P:superoxide metabolic process"/>
    <property type="evidence" value="ECO:0007669"/>
    <property type="project" value="InterPro"/>
</dbReference>
<dbReference type="GO" id="GO:0046872">
    <property type="term" value="F:metal ion binding"/>
    <property type="evidence" value="ECO:0007669"/>
    <property type="project" value="InterPro"/>
</dbReference>
<protein>
    <recommendedName>
        <fullName evidence="4">Superoxide dismutase copper/zinc binding domain-containing protein</fullName>
    </recommendedName>
</protein>
<feature type="signal peptide" evidence="1">
    <location>
        <begin position="1"/>
        <end position="23"/>
    </location>
</feature>
<feature type="chain" id="PRO_5044010413" description="Superoxide dismutase copper/zinc binding domain-containing protein" evidence="1">
    <location>
        <begin position="24"/>
        <end position="252"/>
    </location>
</feature>
<comment type="caution">
    <text evidence="2">The sequence shown here is derived from an EMBL/GenBank/DDBJ whole genome shotgun (WGS) entry which is preliminary data.</text>
</comment>
<dbReference type="Gene3D" id="2.60.40.200">
    <property type="entry name" value="Superoxide dismutase, copper/zinc binding domain"/>
    <property type="match status" value="1"/>
</dbReference>
<sequence length="252" mass="27342">MLCSKIVAVCFVTATLMVAKANASHEGNARSSNSNYDDDGGSSLLPAYVYTFDPKYSGGVSGTIRVQYAGALSTFAIIRSSLDFNDVNQSEIMVFDSNCTNEVSEYKWHIHVKWPHDRDSESFEQCGLAITGNHYDPLKACGPNSEFARTEECLHKTPGYSCNPNTYAANPLVCEKGDLSGKFGGIKLDDSKQVSKLDYDFNYPLPEENTPEWNMILHAVCGQATPRIACAVGKLSAQSGAPSQTTSNSPPL</sequence>